<dbReference type="Proteomes" id="UP000554235">
    <property type="component" value="Unassembled WGS sequence"/>
</dbReference>
<accession>A0A8H4L918</accession>
<organism evidence="1 2">
    <name type="scientific">Fusarium albosuccineum</name>
    <dbReference type="NCBI Taxonomy" id="1237068"/>
    <lineage>
        <taxon>Eukaryota</taxon>
        <taxon>Fungi</taxon>
        <taxon>Dikarya</taxon>
        <taxon>Ascomycota</taxon>
        <taxon>Pezizomycotina</taxon>
        <taxon>Sordariomycetes</taxon>
        <taxon>Hypocreomycetidae</taxon>
        <taxon>Hypocreales</taxon>
        <taxon>Nectriaceae</taxon>
        <taxon>Fusarium</taxon>
        <taxon>Fusarium decemcellulare species complex</taxon>
    </lineage>
</organism>
<reference evidence="1 2" key="1">
    <citation type="submission" date="2020-01" db="EMBL/GenBank/DDBJ databases">
        <title>Identification and distribution of gene clusters putatively required for synthesis of sphingolipid metabolism inhibitors in phylogenetically diverse species of the filamentous fungus Fusarium.</title>
        <authorList>
            <person name="Kim H.-S."/>
            <person name="Busman M."/>
            <person name="Brown D.W."/>
            <person name="Divon H."/>
            <person name="Uhlig S."/>
            <person name="Proctor R.H."/>
        </authorList>
    </citation>
    <scope>NUCLEOTIDE SEQUENCE [LARGE SCALE GENOMIC DNA]</scope>
    <source>
        <strain evidence="1 2">NRRL 20459</strain>
    </source>
</reference>
<comment type="caution">
    <text evidence="1">The sequence shown here is derived from an EMBL/GenBank/DDBJ whole genome shotgun (WGS) entry which is preliminary data.</text>
</comment>
<keyword evidence="2" id="KW-1185">Reference proteome</keyword>
<sequence length="106" mass="11672">MKVPPPTAWTNDYEEIGGDMRWGEFGDIAEELRGRGIDGEIKPLFGMQPFTGEVMVLFQVGGNQFYLHNAIDGSLFQILSPSDLPTIASIIDDEDKGLGALEIEEI</sequence>
<protein>
    <submittedName>
        <fullName evidence="1">Uncharacterized protein</fullName>
    </submittedName>
</protein>
<dbReference type="EMBL" id="JAADYS010001186">
    <property type="protein sequence ID" value="KAF4464466.1"/>
    <property type="molecule type" value="Genomic_DNA"/>
</dbReference>
<dbReference type="AlphaFoldDB" id="A0A8H4L918"/>
<name>A0A8H4L918_9HYPO</name>
<evidence type="ECO:0000313" key="2">
    <source>
        <dbReference type="Proteomes" id="UP000554235"/>
    </source>
</evidence>
<proteinExistence type="predicted"/>
<dbReference type="OrthoDB" id="4678058at2759"/>
<gene>
    <name evidence="1" type="ORF">FALBO_8694</name>
</gene>
<evidence type="ECO:0000313" key="1">
    <source>
        <dbReference type="EMBL" id="KAF4464466.1"/>
    </source>
</evidence>